<dbReference type="OrthoDB" id="10022818at2759"/>
<sequence length="361" mass="41818">MTSQVDFKSDKLSIEEAVAGLAGYSFDIHDLFTDIDVTDAQCSVETYESQQHVNLLNTDDLIATNLIQKDNLKHQIQETGTPQNLIISKNSKHEITRSIPLSQSVGIMPLSSDQLQILYQLEEMYRPRYKSDYFPENGKVRKPRYVADRYGNHFISLKIPCINFSNNREKYIRVDWVTVPINGQRYQMPYQFQTENDKHDVPDENPTYILVNEDKMDDNIMKLYLVLIKSKQDMLKNQQPLKFFNASIYETETHSLTQLFPPKLLINRFQLEKSQLAFTLCTKNDNGTMRPYWNSIVFSNVMTEGIPHSDQKMADNQNEIQCPSCFQNFNTSLTADYSSPPTTPATKRKREDSVNYNSTKN</sequence>
<organism evidence="2 4">
    <name type="scientific">Didymodactylos carnosus</name>
    <dbReference type="NCBI Taxonomy" id="1234261"/>
    <lineage>
        <taxon>Eukaryota</taxon>
        <taxon>Metazoa</taxon>
        <taxon>Spiralia</taxon>
        <taxon>Gnathifera</taxon>
        <taxon>Rotifera</taxon>
        <taxon>Eurotatoria</taxon>
        <taxon>Bdelloidea</taxon>
        <taxon>Philodinida</taxon>
        <taxon>Philodinidae</taxon>
        <taxon>Didymodactylos</taxon>
    </lineage>
</organism>
<dbReference type="Proteomes" id="UP000663829">
    <property type="component" value="Unassembled WGS sequence"/>
</dbReference>
<gene>
    <name evidence="2" type="ORF">GPM918_LOCUS29201</name>
    <name evidence="3" type="ORF">SRO942_LOCUS29763</name>
</gene>
<proteinExistence type="predicted"/>
<name>A0A815EQK1_9BILA</name>
<evidence type="ECO:0000313" key="3">
    <source>
        <dbReference type="EMBL" id="CAF4156658.1"/>
    </source>
</evidence>
<comment type="caution">
    <text evidence="2">The sequence shown here is derived from an EMBL/GenBank/DDBJ whole genome shotgun (WGS) entry which is preliminary data.</text>
</comment>
<feature type="region of interest" description="Disordered" evidence="1">
    <location>
        <begin position="336"/>
        <end position="361"/>
    </location>
</feature>
<reference evidence="2" key="1">
    <citation type="submission" date="2021-02" db="EMBL/GenBank/DDBJ databases">
        <authorList>
            <person name="Nowell W R."/>
        </authorList>
    </citation>
    <scope>NUCLEOTIDE SEQUENCE</scope>
</reference>
<evidence type="ECO:0000313" key="4">
    <source>
        <dbReference type="Proteomes" id="UP000663829"/>
    </source>
</evidence>
<protein>
    <submittedName>
        <fullName evidence="2">Uncharacterized protein</fullName>
    </submittedName>
</protein>
<keyword evidence="4" id="KW-1185">Reference proteome</keyword>
<dbReference type="EMBL" id="CAJOBC010044837">
    <property type="protein sequence ID" value="CAF4156658.1"/>
    <property type="molecule type" value="Genomic_DNA"/>
</dbReference>
<evidence type="ECO:0000256" key="1">
    <source>
        <dbReference type="SAM" id="MobiDB-lite"/>
    </source>
</evidence>
<accession>A0A815EQK1</accession>
<evidence type="ECO:0000313" key="2">
    <source>
        <dbReference type="EMBL" id="CAF1315326.1"/>
    </source>
</evidence>
<dbReference type="Proteomes" id="UP000681722">
    <property type="component" value="Unassembled WGS sequence"/>
</dbReference>
<dbReference type="AlphaFoldDB" id="A0A815EQK1"/>
<dbReference type="EMBL" id="CAJNOQ010013148">
    <property type="protein sequence ID" value="CAF1315326.1"/>
    <property type="molecule type" value="Genomic_DNA"/>
</dbReference>